<proteinExistence type="predicted"/>
<dbReference type="GeneID" id="20353933"/>
<reference evidence="1" key="3">
    <citation type="submission" date="2010-09" db="EMBL/GenBank/DDBJ databases">
        <title>Annotation of Gaeumannomyces graminis var. tritici R3-111a-1.</title>
        <authorList>
            <consortium name="The Broad Institute Genome Sequencing Platform"/>
            <person name="Ma L.-J."/>
            <person name="Dead R."/>
            <person name="Young S.K."/>
            <person name="Zeng Q."/>
            <person name="Gargeya S."/>
            <person name="Fitzgerald M."/>
            <person name="Haas B."/>
            <person name="Abouelleil A."/>
            <person name="Alvarado L."/>
            <person name="Arachchi H.M."/>
            <person name="Berlin A."/>
            <person name="Brown A."/>
            <person name="Chapman S.B."/>
            <person name="Chen Z."/>
            <person name="Dunbar C."/>
            <person name="Freedman E."/>
            <person name="Gearin G."/>
            <person name="Gellesch M."/>
            <person name="Goldberg J."/>
            <person name="Griggs A."/>
            <person name="Gujja S."/>
            <person name="Heiman D."/>
            <person name="Howarth C."/>
            <person name="Larson L."/>
            <person name="Lui A."/>
            <person name="MacDonald P.J.P."/>
            <person name="Mehta T."/>
            <person name="Montmayeur A."/>
            <person name="Murphy C."/>
            <person name="Neiman D."/>
            <person name="Pearson M."/>
            <person name="Priest M."/>
            <person name="Roberts A."/>
            <person name="Saif S."/>
            <person name="Shea T."/>
            <person name="Shenoy N."/>
            <person name="Sisk P."/>
            <person name="Stolte C."/>
            <person name="Sykes S."/>
            <person name="Yandava C."/>
            <person name="Wortman J."/>
            <person name="Nusbaum C."/>
            <person name="Birren B."/>
        </authorList>
    </citation>
    <scope>NUCLEOTIDE SEQUENCE</scope>
    <source>
        <strain evidence="1">R3-111a-1</strain>
    </source>
</reference>
<protein>
    <submittedName>
        <fullName evidence="1 2">Uncharacterized protein</fullName>
    </submittedName>
</protein>
<dbReference type="RefSeq" id="XP_009229645.1">
    <property type="nucleotide sequence ID" value="XM_009231381.1"/>
</dbReference>
<evidence type="ECO:0000313" key="1">
    <source>
        <dbReference type="EMBL" id="EJT68969.1"/>
    </source>
</evidence>
<gene>
    <name evidence="2" type="primary">20353933</name>
    <name evidence="1" type="ORF">GGTG_13475</name>
</gene>
<reference evidence="2" key="5">
    <citation type="submission" date="2018-04" db="UniProtKB">
        <authorList>
            <consortium name="EnsemblFungi"/>
        </authorList>
    </citation>
    <scope>IDENTIFICATION</scope>
    <source>
        <strain evidence="2">R3-111a-1</strain>
    </source>
</reference>
<evidence type="ECO:0000313" key="2">
    <source>
        <dbReference type="EnsemblFungi" id="EJT68969"/>
    </source>
</evidence>
<keyword evidence="3" id="KW-1185">Reference proteome</keyword>
<reference evidence="2" key="4">
    <citation type="journal article" date="2015" name="G3 (Bethesda)">
        <title>Genome sequences of three phytopathogenic species of the Magnaporthaceae family of fungi.</title>
        <authorList>
            <person name="Okagaki L.H."/>
            <person name="Nunes C.C."/>
            <person name="Sailsbery J."/>
            <person name="Clay B."/>
            <person name="Brown D."/>
            <person name="John T."/>
            <person name="Oh Y."/>
            <person name="Young N."/>
            <person name="Fitzgerald M."/>
            <person name="Haas B.J."/>
            <person name="Zeng Q."/>
            <person name="Young S."/>
            <person name="Adiconis X."/>
            <person name="Fan L."/>
            <person name="Levin J.Z."/>
            <person name="Mitchell T.K."/>
            <person name="Okubara P.A."/>
            <person name="Farman M.L."/>
            <person name="Kohn L.M."/>
            <person name="Birren B."/>
            <person name="Ma L.-J."/>
            <person name="Dean R.A."/>
        </authorList>
    </citation>
    <scope>NUCLEOTIDE SEQUENCE</scope>
    <source>
        <strain evidence="2">R3-111a-1</strain>
    </source>
</reference>
<reference evidence="3" key="1">
    <citation type="submission" date="2010-07" db="EMBL/GenBank/DDBJ databases">
        <title>The genome sequence of Gaeumannomyces graminis var. tritici strain R3-111a-1.</title>
        <authorList>
            <consortium name="The Broad Institute Genome Sequencing Platform"/>
            <person name="Ma L.-J."/>
            <person name="Dead R."/>
            <person name="Young S."/>
            <person name="Zeng Q."/>
            <person name="Koehrsen M."/>
            <person name="Alvarado L."/>
            <person name="Berlin A."/>
            <person name="Chapman S.B."/>
            <person name="Chen Z."/>
            <person name="Freedman E."/>
            <person name="Gellesch M."/>
            <person name="Goldberg J."/>
            <person name="Griggs A."/>
            <person name="Gujja S."/>
            <person name="Heilman E.R."/>
            <person name="Heiman D."/>
            <person name="Hepburn T."/>
            <person name="Howarth C."/>
            <person name="Jen D."/>
            <person name="Larson L."/>
            <person name="Mehta T."/>
            <person name="Neiman D."/>
            <person name="Pearson M."/>
            <person name="Roberts A."/>
            <person name="Saif S."/>
            <person name="Shea T."/>
            <person name="Shenoy N."/>
            <person name="Sisk P."/>
            <person name="Stolte C."/>
            <person name="Sykes S."/>
            <person name="Walk T."/>
            <person name="White J."/>
            <person name="Yandava C."/>
            <person name="Haas B."/>
            <person name="Nusbaum C."/>
            <person name="Birren B."/>
        </authorList>
    </citation>
    <scope>NUCLEOTIDE SEQUENCE [LARGE SCALE GENOMIC DNA]</scope>
    <source>
        <strain evidence="3">R3-111a-1</strain>
    </source>
</reference>
<dbReference type="Proteomes" id="UP000006039">
    <property type="component" value="Unassembled WGS sequence"/>
</dbReference>
<organism evidence="1">
    <name type="scientific">Gaeumannomyces tritici (strain R3-111a-1)</name>
    <name type="common">Wheat and barley take-all root rot fungus</name>
    <name type="synonym">Gaeumannomyces graminis var. tritici</name>
    <dbReference type="NCBI Taxonomy" id="644352"/>
    <lineage>
        <taxon>Eukaryota</taxon>
        <taxon>Fungi</taxon>
        <taxon>Dikarya</taxon>
        <taxon>Ascomycota</taxon>
        <taxon>Pezizomycotina</taxon>
        <taxon>Sordariomycetes</taxon>
        <taxon>Sordariomycetidae</taxon>
        <taxon>Magnaporthales</taxon>
        <taxon>Magnaporthaceae</taxon>
        <taxon>Gaeumannomyces</taxon>
    </lineage>
</organism>
<dbReference type="EnsemblFungi" id="EJT68969">
    <property type="protein sequence ID" value="EJT68969"/>
    <property type="gene ID" value="GGTG_13475"/>
</dbReference>
<dbReference type="VEuPathDB" id="FungiDB:GGTG_13475"/>
<sequence length="49" mass="5900">MWEQKDEISVELEWMWVCPIDRRIRDAGEVHDTYPGLEGPGRTHFLRED</sequence>
<dbReference type="AlphaFoldDB" id="J3PIZ4"/>
<dbReference type="HOGENOM" id="CLU_3143165_0_0_1"/>
<evidence type="ECO:0000313" key="3">
    <source>
        <dbReference type="Proteomes" id="UP000006039"/>
    </source>
</evidence>
<reference evidence="1" key="2">
    <citation type="submission" date="2010-07" db="EMBL/GenBank/DDBJ databases">
        <authorList>
            <consortium name="The Broad Institute Genome Sequencing Platform"/>
            <consortium name="Broad Institute Genome Sequencing Center for Infectious Disease"/>
            <person name="Ma L.-J."/>
            <person name="Dead R."/>
            <person name="Young S."/>
            <person name="Zeng Q."/>
            <person name="Koehrsen M."/>
            <person name="Alvarado L."/>
            <person name="Berlin A."/>
            <person name="Chapman S.B."/>
            <person name="Chen Z."/>
            <person name="Freedman E."/>
            <person name="Gellesch M."/>
            <person name="Goldberg J."/>
            <person name="Griggs A."/>
            <person name="Gujja S."/>
            <person name="Heilman E.R."/>
            <person name="Heiman D."/>
            <person name="Hepburn T."/>
            <person name="Howarth C."/>
            <person name="Jen D."/>
            <person name="Larson L."/>
            <person name="Mehta T."/>
            <person name="Neiman D."/>
            <person name="Pearson M."/>
            <person name="Roberts A."/>
            <person name="Saif S."/>
            <person name="Shea T."/>
            <person name="Shenoy N."/>
            <person name="Sisk P."/>
            <person name="Stolte C."/>
            <person name="Sykes S."/>
            <person name="Walk T."/>
            <person name="White J."/>
            <person name="Yandava C."/>
            <person name="Haas B."/>
            <person name="Nusbaum C."/>
            <person name="Birren B."/>
        </authorList>
    </citation>
    <scope>NUCLEOTIDE SEQUENCE</scope>
    <source>
        <strain evidence="1">R3-111a-1</strain>
    </source>
</reference>
<dbReference type="EMBL" id="GL385408">
    <property type="protein sequence ID" value="EJT68969.1"/>
    <property type="molecule type" value="Genomic_DNA"/>
</dbReference>
<name>J3PIZ4_GAET3</name>
<accession>J3PIZ4</accession>